<dbReference type="SUPFAM" id="SSF52540">
    <property type="entry name" value="P-loop containing nucleoside triphosphate hydrolases"/>
    <property type="match status" value="2"/>
</dbReference>
<organism evidence="12 13">
    <name type="scientific">Meganyctiphanes norvegica</name>
    <name type="common">Northern krill</name>
    <name type="synonym">Thysanopoda norvegica</name>
    <dbReference type="NCBI Taxonomy" id="48144"/>
    <lineage>
        <taxon>Eukaryota</taxon>
        <taxon>Metazoa</taxon>
        <taxon>Ecdysozoa</taxon>
        <taxon>Arthropoda</taxon>
        <taxon>Crustacea</taxon>
        <taxon>Multicrustacea</taxon>
        <taxon>Malacostraca</taxon>
        <taxon>Eumalacostraca</taxon>
        <taxon>Eucarida</taxon>
        <taxon>Euphausiacea</taxon>
        <taxon>Euphausiidae</taxon>
        <taxon>Meganyctiphanes</taxon>
    </lineage>
</organism>
<dbReference type="InterPro" id="IPR025313">
    <property type="entry name" value="SPB4-like_CTE"/>
</dbReference>
<dbReference type="PROSITE" id="PS51192">
    <property type="entry name" value="HELICASE_ATP_BIND_1"/>
    <property type="match status" value="1"/>
</dbReference>
<dbReference type="GO" id="GO:0016787">
    <property type="term" value="F:hydrolase activity"/>
    <property type="evidence" value="ECO:0007669"/>
    <property type="project" value="UniProtKB-KW"/>
</dbReference>
<comment type="function">
    <text evidence="7">RNA helicase.</text>
</comment>
<dbReference type="AlphaFoldDB" id="A0AAV2Q746"/>
<dbReference type="CDD" id="cd18787">
    <property type="entry name" value="SF2_C_DEAD"/>
    <property type="match status" value="1"/>
</dbReference>
<dbReference type="Pfam" id="PF13959">
    <property type="entry name" value="CTE_SPB4"/>
    <property type="match status" value="1"/>
</dbReference>
<evidence type="ECO:0000256" key="3">
    <source>
        <dbReference type="ARBA" id="ARBA00022806"/>
    </source>
</evidence>
<keyword evidence="4 7" id="KW-0067">ATP-binding</keyword>
<reference evidence="12 13" key="1">
    <citation type="submission" date="2024-05" db="EMBL/GenBank/DDBJ databases">
        <authorList>
            <person name="Wallberg A."/>
        </authorList>
    </citation>
    <scope>NUCLEOTIDE SEQUENCE [LARGE SCALE GENOMIC DNA]</scope>
</reference>
<dbReference type="InterPro" id="IPR011545">
    <property type="entry name" value="DEAD/DEAH_box_helicase_dom"/>
</dbReference>
<comment type="catalytic activity">
    <reaction evidence="7">
        <text>ATP + H2O = ADP + phosphate + H(+)</text>
        <dbReference type="Rhea" id="RHEA:13065"/>
        <dbReference type="ChEBI" id="CHEBI:15377"/>
        <dbReference type="ChEBI" id="CHEBI:15378"/>
        <dbReference type="ChEBI" id="CHEBI:30616"/>
        <dbReference type="ChEBI" id="CHEBI:43474"/>
        <dbReference type="ChEBI" id="CHEBI:456216"/>
        <dbReference type="EC" id="3.6.4.13"/>
    </reaction>
</comment>
<dbReference type="Proteomes" id="UP001497623">
    <property type="component" value="Unassembled WGS sequence"/>
</dbReference>
<dbReference type="GO" id="GO:0003724">
    <property type="term" value="F:RNA helicase activity"/>
    <property type="evidence" value="ECO:0007669"/>
    <property type="project" value="UniProtKB-EC"/>
</dbReference>
<feature type="domain" description="DEAD-box RNA helicase Q" evidence="11">
    <location>
        <begin position="54"/>
        <end position="82"/>
    </location>
</feature>
<feature type="compositionally biased region" description="Acidic residues" evidence="8">
    <location>
        <begin position="723"/>
        <end position="752"/>
    </location>
</feature>
<dbReference type="InterPro" id="IPR001650">
    <property type="entry name" value="Helicase_C-like"/>
</dbReference>
<accession>A0AAV2Q746</accession>
<gene>
    <name evidence="12" type="ORF">MNOR_LOCUS7798</name>
</gene>
<dbReference type="InterPro" id="IPR014014">
    <property type="entry name" value="RNA_helicase_DEAD_Q_motif"/>
</dbReference>
<evidence type="ECO:0000256" key="1">
    <source>
        <dbReference type="ARBA" id="ARBA00022741"/>
    </source>
</evidence>
<feature type="compositionally biased region" description="Basic residues" evidence="8">
    <location>
        <begin position="655"/>
        <end position="669"/>
    </location>
</feature>
<dbReference type="GO" id="GO:0005524">
    <property type="term" value="F:ATP binding"/>
    <property type="evidence" value="ECO:0007669"/>
    <property type="project" value="UniProtKB-UniRule"/>
</dbReference>
<evidence type="ECO:0000259" key="11">
    <source>
        <dbReference type="PROSITE" id="PS51195"/>
    </source>
</evidence>
<evidence type="ECO:0000256" key="6">
    <source>
        <dbReference type="PROSITE-ProRule" id="PRU00552"/>
    </source>
</evidence>
<keyword evidence="1 7" id="KW-0547">Nucleotide-binding</keyword>
<keyword evidence="13" id="KW-1185">Reference proteome</keyword>
<feature type="compositionally biased region" description="Basic residues" evidence="8">
    <location>
        <begin position="1"/>
        <end position="27"/>
    </location>
</feature>
<feature type="region of interest" description="Disordered" evidence="8">
    <location>
        <begin position="649"/>
        <end position="803"/>
    </location>
</feature>
<dbReference type="SMART" id="SM00487">
    <property type="entry name" value="DEXDc"/>
    <property type="match status" value="1"/>
</dbReference>
<evidence type="ECO:0000256" key="4">
    <source>
        <dbReference type="ARBA" id="ARBA00022840"/>
    </source>
</evidence>
<dbReference type="PROSITE" id="PS51195">
    <property type="entry name" value="Q_MOTIF"/>
    <property type="match status" value="1"/>
</dbReference>
<feature type="non-terminal residue" evidence="12">
    <location>
        <position position="816"/>
    </location>
</feature>
<evidence type="ECO:0000259" key="9">
    <source>
        <dbReference type="PROSITE" id="PS51192"/>
    </source>
</evidence>
<feature type="compositionally biased region" description="Acidic residues" evidence="8">
    <location>
        <begin position="689"/>
        <end position="702"/>
    </location>
</feature>
<protein>
    <recommendedName>
        <fullName evidence="7">ATP-dependent RNA helicase</fullName>
        <ecNumber evidence="7">3.6.4.13</ecNumber>
    </recommendedName>
</protein>
<keyword evidence="3 7" id="KW-0347">Helicase</keyword>
<dbReference type="GO" id="GO:0003723">
    <property type="term" value="F:RNA binding"/>
    <property type="evidence" value="ECO:0007669"/>
    <property type="project" value="UniProtKB-UniRule"/>
</dbReference>
<sequence length="816" mass="92351">MDHAKKNKKHRHTKKNKKHVHATKKKKSTIEQEEISTLQTKRNNLGEVNPDDIISFAKVPLSHRTLRGLKDNGFTEPTKVQKQSLVYSLRGLDVVAAAKTGSGKTLAFIIPLLESLYSKRWTSFDGLGALVITPTRELAYQIYEVLNKVGKHHDFSAGLVIGGKDLKYEWDRIGSCNIMICTPGRLLQHMTENAEFNYSSVQVVVLDEADQCLSMGFAESMNCILQELPNDRQTLLFSATQTRDVKDLIRAGCKNPVYCSVHEHSKTTTPSNLKESFVVVDVHDKFNFLWSFLRHHKHTKILVFFSTCKQVKYMFDMFCKLHPGLSVMSLHGSMHQLRRMAVYDDFCRKKHAVLFATDVAARGLAIPKVVKEWIGHLEQPCEMAFFIIGRTKNPTYELGGQDFLLVSTLDFVDPVLSIFRNMKIVEHLEKTVDPNKLSSAHIKVEIVLSKYVNLKEEAQRAFKSYIKSYAMMRDKKIFDVTSIDVDAFARSLGLGVTPRIRFLEKRLKLKSKVQADADYQSPIPGKKKLTTLDFGADDDDDDDDDFLKSSKKKSVIIEESEEEKGEENEESQIGVIIKSSKKPLTKFAVAKRLLKKNLQVNTRQVFDEEGELVLDPTKQQISEAWGEADSGEGSGAGIDIPRLAEALKEEDKHDKKIQHQRVKEKHKIQQKNNFTKKSWVRLGAPDESSASEEDDSDMDDDTQAFIDALPDPDKLYGKKDGSDNDDDESGEDEKDDEDESEEEDDSASESEDDSSRMKQDLPDRIRGCVMMQKKRAGPQPSKEAKRARLAQSDTLGALPTDEKEQLALFLLRGGRK</sequence>
<dbReference type="SMART" id="SM01178">
    <property type="entry name" value="DUF4217"/>
    <property type="match status" value="1"/>
</dbReference>
<dbReference type="Gene3D" id="3.40.50.300">
    <property type="entry name" value="P-loop containing nucleotide triphosphate hydrolases"/>
    <property type="match status" value="2"/>
</dbReference>
<keyword evidence="2 7" id="KW-0378">Hydrolase</keyword>
<dbReference type="EC" id="3.6.4.13" evidence="7"/>
<evidence type="ECO:0000256" key="7">
    <source>
        <dbReference type="RuleBase" id="RU365068"/>
    </source>
</evidence>
<dbReference type="InterPro" id="IPR027417">
    <property type="entry name" value="P-loop_NTPase"/>
</dbReference>
<dbReference type="Pfam" id="PF00270">
    <property type="entry name" value="DEAD"/>
    <property type="match status" value="1"/>
</dbReference>
<dbReference type="InterPro" id="IPR014001">
    <property type="entry name" value="Helicase_ATP-bd"/>
</dbReference>
<feature type="domain" description="Helicase ATP-binding" evidence="9">
    <location>
        <begin position="85"/>
        <end position="259"/>
    </location>
</feature>
<comment type="domain">
    <text evidence="7">The Q motif is unique to and characteristic of the DEAD box family of RNA helicases and controls ATP binding and hydrolysis.</text>
</comment>
<dbReference type="Pfam" id="PF00271">
    <property type="entry name" value="Helicase_C"/>
    <property type="match status" value="1"/>
</dbReference>
<proteinExistence type="inferred from homology"/>
<dbReference type="CDD" id="cd17941">
    <property type="entry name" value="DEADc_DDX10"/>
    <property type="match status" value="1"/>
</dbReference>
<feature type="compositionally biased region" description="Basic and acidic residues" evidence="8">
    <location>
        <begin position="753"/>
        <end position="766"/>
    </location>
</feature>
<evidence type="ECO:0000256" key="2">
    <source>
        <dbReference type="ARBA" id="ARBA00022801"/>
    </source>
</evidence>
<dbReference type="PANTHER" id="PTHR24031">
    <property type="entry name" value="RNA HELICASE"/>
    <property type="match status" value="1"/>
</dbReference>
<evidence type="ECO:0000259" key="10">
    <source>
        <dbReference type="PROSITE" id="PS51194"/>
    </source>
</evidence>
<dbReference type="EMBL" id="CAXKWB010003503">
    <property type="protein sequence ID" value="CAL4069377.1"/>
    <property type="molecule type" value="Genomic_DNA"/>
</dbReference>
<evidence type="ECO:0000313" key="13">
    <source>
        <dbReference type="Proteomes" id="UP001497623"/>
    </source>
</evidence>
<feature type="short sequence motif" description="Q motif" evidence="6">
    <location>
        <begin position="54"/>
        <end position="82"/>
    </location>
</feature>
<dbReference type="SMART" id="SM00490">
    <property type="entry name" value="HELICc"/>
    <property type="match status" value="1"/>
</dbReference>
<evidence type="ECO:0000256" key="5">
    <source>
        <dbReference type="ARBA" id="ARBA00022884"/>
    </source>
</evidence>
<dbReference type="PROSITE" id="PS51194">
    <property type="entry name" value="HELICASE_CTER"/>
    <property type="match status" value="1"/>
</dbReference>
<name>A0AAV2Q746_MEGNR</name>
<feature type="compositionally biased region" description="Basic and acidic residues" evidence="8">
    <location>
        <begin position="711"/>
        <end position="722"/>
    </location>
</feature>
<comment type="caution">
    <text evidence="12">The sequence shown here is derived from an EMBL/GenBank/DDBJ whole genome shotgun (WGS) entry which is preliminary data.</text>
</comment>
<feature type="region of interest" description="Disordered" evidence="8">
    <location>
        <begin position="1"/>
        <end position="32"/>
    </location>
</feature>
<evidence type="ECO:0000313" key="12">
    <source>
        <dbReference type="EMBL" id="CAL4069377.1"/>
    </source>
</evidence>
<comment type="similarity">
    <text evidence="7">Belongs to the DEAD box helicase family.</text>
</comment>
<evidence type="ECO:0000256" key="8">
    <source>
        <dbReference type="SAM" id="MobiDB-lite"/>
    </source>
</evidence>
<keyword evidence="5 7" id="KW-0694">RNA-binding</keyword>
<feature type="domain" description="Helicase C-terminal" evidence="10">
    <location>
        <begin position="281"/>
        <end position="443"/>
    </location>
</feature>